<evidence type="ECO:0000313" key="2">
    <source>
        <dbReference type="Proteomes" id="UP000192610"/>
    </source>
</evidence>
<dbReference type="AlphaFoldDB" id="A0A1V9EF92"/>
<dbReference type="EMBL" id="LVXG01000034">
    <property type="protein sequence ID" value="OQP44809.1"/>
    <property type="molecule type" value="Genomic_DNA"/>
</dbReference>
<evidence type="ECO:0008006" key="3">
    <source>
        <dbReference type="Google" id="ProtNLM"/>
    </source>
</evidence>
<protein>
    <recommendedName>
        <fullName evidence="3">6-bladed beta-propeller</fullName>
    </recommendedName>
</protein>
<dbReference type="Proteomes" id="UP000192610">
    <property type="component" value="Unassembled WGS sequence"/>
</dbReference>
<gene>
    <name evidence="1" type="ORF">A4H97_10630</name>
</gene>
<sequence>MILYCQVISSIAQSQLQKIYLHPKASGSEKQSKFVDSIRFIPLEIKDDIQFRTYAGVEATDNYFLLKDYSGKTIALYSKKGRFIKKISYKKLGDFYPQYDEFNNQIFFFGSNKNYKLTSRDKIKIKLAWSNPRNKKYFSKYIIDLNDASPVIKKVIPQQNDILYANQYGDDLYAMGRISTSELYKDSLDYEFKIYKGTQLVKGYFPYNRINEPRFIYKEEGVSFIKTDTPDIHIVSRPFCDTIFKLVNDSLLPGYQLVLPLENSLPAWYFTRPFKNKTERDNFERNNSWMLHQVYSFYETPRFIYFGVGYLYNYETYIYQKQTNTSFKTKNIKSDSSQYNLSLLADYGISHKADKFYKAQNAGDLLTFFEKNKNVPVPPDLDSFIKSHPPATTPVIIEFKLKN</sequence>
<dbReference type="STRING" id="354355.SAMN05660816_05972"/>
<proteinExistence type="predicted"/>
<evidence type="ECO:0000313" key="1">
    <source>
        <dbReference type="EMBL" id="OQP44809.1"/>
    </source>
</evidence>
<comment type="caution">
    <text evidence="1">The sequence shown here is derived from an EMBL/GenBank/DDBJ whole genome shotgun (WGS) entry which is preliminary data.</text>
</comment>
<organism evidence="1 2">
    <name type="scientific">Niastella yeongjuensis</name>
    <dbReference type="NCBI Taxonomy" id="354355"/>
    <lineage>
        <taxon>Bacteria</taxon>
        <taxon>Pseudomonadati</taxon>
        <taxon>Bacteroidota</taxon>
        <taxon>Chitinophagia</taxon>
        <taxon>Chitinophagales</taxon>
        <taxon>Chitinophagaceae</taxon>
        <taxon>Niastella</taxon>
    </lineage>
</organism>
<keyword evidence="2" id="KW-1185">Reference proteome</keyword>
<accession>A0A1V9EF92</accession>
<dbReference type="Pfam" id="PF17170">
    <property type="entry name" value="DUF5128"/>
    <property type="match status" value="1"/>
</dbReference>
<reference evidence="2" key="1">
    <citation type="submission" date="2016-04" db="EMBL/GenBank/DDBJ databases">
        <authorList>
            <person name="Chen L."/>
            <person name="Zhuang W."/>
            <person name="Wang G."/>
        </authorList>
    </citation>
    <scope>NUCLEOTIDE SEQUENCE [LARGE SCALE GENOMIC DNA]</scope>
    <source>
        <strain evidence="2">17621</strain>
    </source>
</reference>
<name>A0A1V9EF92_9BACT</name>